<protein>
    <submittedName>
        <fullName evidence="2">Uncharacterized protein LOC142167305</fullName>
    </submittedName>
</protein>
<organism evidence="1 2">
    <name type="scientific">Nicotiana tabacum</name>
    <name type="common">Common tobacco</name>
    <dbReference type="NCBI Taxonomy" id="4097"/>
    <lineage>
        <taxon>Eukaryota</taxon>
        <taxon>Viridiplantae</taxon>
        <taxon>Streptophyta</taxon>
        <taxon>Embryophyta</taxon>
        <taxon>Tracheophyta</taxon>
        <taxon>Spermatophyta</taxon>
        <taxon>Magnoliopsida</taxon>
        <taxon>eudicotyledons</taxon>
        <taxon>Gunneridae</taxon>
        <taxon>Pentapetalae</taxon>
        <taxon>asterids</taxon>
        <taxon>lamiids</taxon>
        <taxon>Solanales</taxon>
        <taxon>Solanaceae</taxon>
        <taxon>Nicotianoideae</taxon>
        <taxon>Nicotianeae</taxon>
        <taxon>Nicotiana</taxon>
    </lineage>
</organism>
<name>A0AC58SF14_TOBAC</name>
<reference evidence="1" key="1">
    <citation type="journal article" date="2014" name="Nat. Commun.">
        <title>The tobacco genome sequence and its comparison with those of tomato and potato.</title>
        <authorList>
            <person name="Sierro N."/>
            <person name="Battey J.N."/>
            <person name="Ouadi S."/>
            <person name="Bakaher N."/>
            <person name="Bovet L."/>
            <person name="Willig A."/>
            <person name="Goepfert S."/>
            <person name="Peitsch M.C."/>
            <person name="Ivanov N.V."/>
        </authorList>
    </citation>
    <scope>NUCLEOTIDE SEQUENCE [LARGE SCALE GENOMIC DNA]</scope>
</reference>
<gene>
    <name evidence="2" type="primary">LOC142167305</name>
</gene>
<evidence type="ECO:0000313" key="2">
    <source>
        <dbReference type="RefSeq" id="XP_075083570.1"/>
    </source>
</evidence>
<accession>A0AC58SF14</accession>
<proteinExistence type="predicted"/>
<reference evidence="2" key="2">
    <citation type="submission" date="2025-08" db="UniProtKB">
        <authorList>
            <consortium name="RefSeq"/>
        </authorList>
    </citation>
    <scope>IDENTIFICATION</scope>
    <source>
        <tissue evidence="2">Leaf</tissue>
    </source>
</reference>
<keyword evidence="1" id="KW-1185">Reference proteome</keyword>
<evidence type="ECO:0000313" key="1">
    <source>
        <dbReference type="Proteomes" id="UP000790787"/>
    </source>
</evidence>
<dbReference type="RefSeq" id="XP_075083570.1">
    <property type="nucleotide sequence ID" value="XM_075227469.1"/>
</dbReference>
<dbReference type="Proteomes" id="UP000790787">
    <property type="component" value="Chromosome 12"/>
</dbReference>
<sequence length="230" mass="26784">MGSLRHVGIDKLEMTKDLYLLANLSLRLLDTDGGEVIIRNETESSLVDEVKGRQFDDLALVKIRESIPLQKKQVFELSEDGVFTYRNRLCDNIEGLRGQIMEEIHQFRYFIPPMKKNIAEYVAQCPNCQQVKVEHHKPGGLLQNMEISTWKWEIINMDFVTGLPRSCQKFCSIWIIVDRLTKLGLLSRLRIMLRCPDLVQQAVEKVNLIQDRLLNALSREKSYSDNQRRH</sequence>